<proteinExistence type="predicted"/>
<dbReference type="EMBL" id="NQJD01000023">
    <property type="protein sequence ID" value="TAA74552.1"/>
    <property type="molecule type" value="Genomic_DNA"/>
</dbReference>
<keyword evidence="2" id="KW-1185">Reference proteome</keyword>
<dbReference type="Proteomes" id="UP000316238">
    <property type="component" value="Unassembled WGS sequence"/>
</dbReference>
<reference evidence="1" key="1">
    <citation type="submission" date="2017-07" db="EMBL/GenBank/DDBJ databases">
        <title>The cable genome - Insights into the physiology and evolution of filamentous bacteria capable of sulfide oxidation via long distance electron transfer.</title>
        <authorList>
            <person name="Thorup C."/>
            <person name="Bjerg J.T."/>
            <person name="Schreiber L."/>
            <person name="Nielsen L.P."/>
            <person name="Kjeldsen K.U."/>
            <person name="Boesen T."/>
            <person name="Boggild A."/>
            <person name="Meysman F."/>
            <person name="Geelhoed J."/>
            <person name="Schramm A."/>
        </authorList>
    </citation>
    <scope>NUCLEOTIDE SEQUENCE [LARGE SCALE GENOMIC DNA]</scope>
    <source>
        <strain evidence="1">GS</strain>
    </source>
</reference>
<evidence type="ECO:0000313" key="1">
    <source>
        <dbReference type="EMBL" id="TAA74552.1"/>
    </source>
</evidence>
<name>A0A521G0N6_9BACT</name>
<comment type="caution">
    <text evidence="1">The sequence shown here is derived from an EMBL/GenBank/DDBJ whole genome shotgun (WGS) entry which is preliminary data.</text>
</comment>
<dbReference type="AlphaFoldDB" id="A0A521G0N6"/>
<organism evidence="1 2">
    <name type="scientific">Candidatus Electronema aureum</name>
    <dbReference type="NCBI Taxonomy" id="2005002"/>
    <lineage>
        <taxon>Bacteria</taxon>
        <taxon>Pseudomonadati</taxon>
        <taxon>Thermodesulfobacteriota</taxon>
        <taxon>Desulfobulbia</taxon>
        <taxon>Desulfobulbales</taxon>
        <taxon>Desulfobulbaceae</taxon>
        <taxon>Candidatus Electronema</taxon>
    </lineage>
</organism>
<evidence type="ECO:0000313" key="2">
    <source>
        <dbReference type="Proteomes" id="UP000316238"/>
    </source>
</evidence>
<accession>A0A521G0N6</accession>
<protein>
    <submittedName>
        <fullName evidence="1">Uncharacterized protein</fullName>
    </submittedName>
</protein>
<gene>
    <name evidence="1" type="ORF">CDV28_12324</name>
</gene>
<sequence length="92" mass="10437">MKLIANVHKLVIDVQKQTGNIPNLFWEAPNEILNIKKLIRNVLNLAMDVQNEAADILNLVLDVPNLLLNIRKLLQNLPGQLAGIDRWILIIL</sequence>